<dbReference type="InterPro" id="IPR043777">
    <property type="entry name" value="DUF5719"/>
</dbReference>
<dbReference type="EMBL" id="MELK01000035">
    <property type="protein sequence ID" value="OFW57258.1"/>
    <property type="molecule type" value="Genomic_DNA"/>
</dbReference>
<organism evidence="2 3">
    <name type="scientific">Candidatus Solincola sediminis</name>
    <dbReference type="NCBI Taxonomy" id="1797199"/>
    <lineage>
        <taxon>Bacteria</taxon>
        <taxon>Bacillati</taxon>
        <taxon>Actinomycetota</taxon>
        <taxon>Candidatus Geothermincolia</taxon>
        <taxon>Candidatus Geothermincolales</taxon>
        <taxon>Candidatus Geothermincolaceae</taxon>
        <taxon>Candidatus Solincola</taxon>
    </lineage>
</organism>
<accession>A0A1F2WK74</accession>
<gene>
    <name evidence="2" type="ORF">A2Y75_07450</name>
</gene>
<dbReference type="Gene3D" id="2.120.10.30">
    <property type="entry name" value="TolB, C-terminal domain"/>
    <property type="match status" value="2"/>
</dbReference>
<dbReference type="SUPFAM" id="SSF82171">
    <property type="entry name" value="DPP6 N-terminal domain-like"/>
    <property type="match status" value="1"/>
</dbReference>
<evidence type="ECO:0000256" key="1">
    <source>
        <dbReference type="SAM" id="SignalP"/>
    </source>
</evidence>
<evidence type="ECO:0000313" key="3">
    <source>
        <dbReference type="Proteomes" id="UP000177876"/>
    </source>
</evidence>
<evidence type="ECO:0000313" key="2">
    <source>
        <dbReference type="EMBL" id="OFW57258.1"/>
    </source>
</evidence>
<feature type="chain" id="PRO_5009484250" evidence="1">
    <location>
        <begin position="38"/>
        <end position="872"/>
    </location>
</feature>
<dbReference type="InterPro" id="IPR011042">
    <property type="entry name" value="6-blade_b-propeller_TolB-like"/>
</dbReference>
<dbReference type="STRING" id="1797197.A2Y75_07450"/>
<keyword evidence="1" id="KW-0732">Signal</keyword>
<dbReference type="Pfam" id="PF18986">
    <property type="entry name" value="DUF5719"/>
    <property type="match status" value="2"/>
</dbReference>
<reference evidence="2 3" key="1">
    <citation type="journal article" date="2016" name="Nat. Commun.">
        <title>Thousands of microbial genomes shed light on interconnected biogeochemical processes in an aquifer system.</title>
        <authorList>
            <person name="Anantharaman K."/>
            <person name="Brown C.T."/>
            <person name="Hug L.A."/>
            <person name="Sharon I."/>
            <person name="Castelle C.J."/>
            <person name="Probst A.J."/>
            <person name="Thomas B.C."/>
            <person name="Singh A."/>
            <person name="Wilkins M.J."/>
            <person name="Karaoz U."/>
            <person name="Brodie E.L."/>
            <person name="Williams K.H."/>
            <person name="Hubbard S.S."/>
            <person name="Banfield J.F."/>
        </authorList>
    </citation>
    <scope>NUCLEOTIDE SEQUENCE [LARGE SCALE GENOMIC DNA]</scope>
</reference>
<feature type="signal peptide" evidence="1">
    <location>
        <begin position="1"/>
        <end position="37"/>
    </location>
</feature>
<dbReference type="InterPro" id="IPR036698">
    <property type="entry name" value="TM1070-like_sf"/>
</dbReference>
<sequence length="872" mass="92312">MDRVLETGKPARKILRFALMVLLVLVLLSFAQQAAQAAAGDVELCSSDAAGVQGNNNAGIIIAISANGGYVAFTSVATNLVPGGTTNQQVFRKDIKTGETLLCSSDAAGTQANAGCSYPFISADGRYVTFRSAATNLVPGGTTGDQLFRKDVLTGEVRLISADAAGIQGNGNSEWAAVSGDARYVSFFSGATNLIPGGTTGTQVFRKDLQTGAVNLCSADAAGTQGNNGSLFPNITEDGRYVAFFSAATNLVPGVTTNQQVFRKDLQTGTVNLCSSDAAGTQGDSVSVFPDISSDGRYVSFYSAATNLVPGGTTNQQVFRKDLQTGTVNLCSSDAAGVEGNGPSSWAQVSYDGRFVVFYAAATNLIAGGTTGQQVFRKDLQTGTVNLCSADAAGTEGNAGSSYPAINSDGRYTVFTSAATNLALGGTTGQQVFRKELAAPYTFYFAEGFTGANFQEYLTLGNPNAGPIQVTITYLFTGAAPQEQSVTVPGTSRATINVNSVVGSNKNVSLKVTSDSSFVAERPMYFNYQGAWSGGHDVVGANMASTNWYFAEGYTGSGFDEWVCVLNPGTITANLTFRFQTQEEGEKVITGRTVPANSRETFKANDLLSGGSFQTSLKLESDSAIVAERPMYFNYQGKVSRNWEGGHCVMGLPILSSQYYLAEGTTRGVFDEWLTLQNPNPTPINVQATYQLGPGQGAPIAKSYPIGANSRSSIYVPDEIGTEKDTSVYLTSNSPFLAERPMYFNYQGTASRGWQGGHCVIGAPSTAQDWFFAEGFTASNFEEWLTIQNPGSTDAQVQVIYYTQEAGALPVRTETIPADTRQTLLVNTHAGANYQLSARIVVISGPDLVVERPMYFNFNGWDGGSDVMGYNP</sequence>
<comment type="caution">
    <text evidence="2">The sequence shown here is derived from an EMBL/GenBank/DDBJ whole genome shotgun (WGS) entry which is preliminary data.</text>
</comment>
<name>A0A1F2WK74_9ACTN</name>
<dbReference type="Gene3D" id="2.60.290.11">
    <property type="entry name" value="TM1070-like"/>
    <property type="match status" value="3"/>
</dbReference>
<dbReference type="AlphaFoldDB" id="A0A1F2WK74"/>
<protein>
    <submittedName>
        <fullName evidence="2">Uncharacterized protein</fullName>
    </submittedName>
</protein>
<dbReference type="Proteomes" id="UP000177876">
    <property type="component" value="Unassembled WGS sequence"/>
</dbReference>
<proteinExistence type="predicted"/>